<dbReference type="RefSeq" id="WP_390210035.1">
    <property type="nucleotide sequence ID" value="NZ_JBHLXJ010000003.1"/>
</dbReference>
<evidence type="ECO:0000259" key="2">
    <source>
        <dbReference type="Pfam" id="PF22818"/>
    </source>
</evidence>
<feature type="domain" description="ApeI dehydratase-like" evidence="2">
    <location>
        <begin position="509"/>
        <end position="605"/>
    </location>
</feature>
<evidence type="ECO:0000313" key="3">
    <source>
        <dbReference type="EMBL" id="MFC0348821.1"/>
    </source>
</evidence>
<name>A0ABV6ICM5_9BURK</name>
<reference evidence="3 4" key="1">
    <citation type="submission" date="2024-09" db="EMBL/GenBank/DDBJ databases">
        <authorList>
            <person name="Sun Q."/>
            <person name="Mori K."/>
        </authorList>
    </citation>
    <scope>NUCLEOTIDE SEQUENCE [LARGE SCALE GENOMIC DNA]</scope>
    <source>
        <strain evidence="3 4">CCM 8677</strain>
    </source>
</reference>
<dbReference type="Gene3D" id="3.30.300.30">
    <property type="match status" value="1"/>
</dbReference>
<dbReference type="Gene3D" id="3.40.50.12780">
    <property type="entry name" value="N-terminal domain of ligase-like"/>
    <property type="match status" value="1"/>
</dbReference>
<proteinExistence type="predicted"/>
<organism evidence="3 4">
    <name type="scientific">Undibacterium danionis</name>
    <dbReference type="NCBI Taxonomy" id="1812100"/>
    <lineage>
        <taxon>Bacteria</taxon>
        <taxon>Pseudomonadati</taxon>
        <taxon>Pseudomonadota</taxon>
        <taxon>Betaproteobacteria</taxon>
        <taxon>Burkholderiales</taxon>
        <taxon>Oxalobacteraceae</taxon>
        <taxon>Undibacterium</taxon>
    </lineage>
</organism>
<dbReference type="SUPFAM" id="SSF56801">
    <property type="entry name" value="Acetyl-CoA synthetase-like"/>
    <property type="match status" value="1"/>
</dbReference>
<dbReference type="Pfam" id="PF22818">
    <property type="entry name" value="ApeI-like"/>
    <property type="match status" value="1"/>
</dbReference>
<dbReference type="InterPro" id="IPR000873">
    <property type="entry name" value="AMP-dep_synth/lig_dom"/>
</dbReference>
<dbReference type="EMBL" id="JBHLXJ010000003">
    <property type="protein sequence ID" value="MFC0348821.1"/>
    <property type="molecule type" value="Genomic_DNA"/>
</dbReference>
<feature type="domain" description="AMP-dependent synthetase/ligase" evidence="1">
    <location>
        <begin position="56"/>
        <end position="307"/>
    </location>
</feature>
<keyword evidence="4" id="KW-1185">Reference proteome</keyword>
<dbReference type="PANTHER" id="PTHR45398">
    <property type="match status" value="1"/>
</dbReference>
<protein>
    <submittedName>
        <fullName evidence="3">AMP-binding protein</fullName>
    </submittedName>
</protein>
<dbReference type="InterPro" id="IPR045851">
    <property type="entry name" value="AMP-bd_C_sf"/>
</dbReference>
<dbReference type="InterPro" id="IPR029069">
    <property type="entry name" value="HotDog_dom_sf"/>
</dbReference>
<dbReference type="Proteomes" id="UP001589844">
    <property type="component" value="Unassembled WGS sequence"/>
</dbReference>
<dbReference type="PANTHER" id="PTHR45398:SF1">
    <property type="entry name" value="ENZYME, PUTATIVE (JCVI)-RELATED"/>
    <property type="match status" value="1"/>
</dbReference>
<evidence type="ECO:0000259" key="1">
    <source>
        <dbReference type="Pfam" id="PF00501"/>
    </source>
</evidence>
<sequence>MFEIYQKLSVQRGTSNNAHTNLVGWQGQNALAENAITRAQFVQKVAHWKLIFKQITQDKIALYLSDSIEFTAALFAAWHAGKTVYLSADVLENNCRNLAREVAIFIGEFPAPYATALPQPTIESATDNIDNVATNAEFETCLPHLDSHFPALVVYTSGSTGEAQAISKQWSQLATEIETLELLFGEKLGDASIYSTVSHHHIYGLLFKVLWPFASGRAVFAQALNFPEQLQQHLSTHACALIASPAHLKRLPSHLDWSSVASQLCAVFSSGGPLPNDALEHVQALWQQTPLEVYGSSETGGIAWRQRQRSQHAAWTVFPKIKWRMSEENHLLEIQSPHLADDDWYQLADQIETIDAQHFQLLGRQDRIVKIEEKRISLDLMEKALLGNDLVLEVRLMLNTGDTNHTKEATTNNQRQHIYAFIVLSEQGKTYLQSHSKFALNQTLRSVLSPLVEAVALPRRWRYLDALPVNAQGKTTQAQLLALLAGNENSPMESSLQPVTKPRWRLLEQEPERLLFEIIVPQDLLYFKGHFQIAPVLPGVVQVDWAIYFARQYFNLPANFSGLHALKFQQIISPETPVHLELLHQVQKQALQFRYYSDAGPHATGRVLFESNELQ</sequence>
<accession>A0ABV6ICM5</accession>
<evidence type="ECO:0000313" key="4">
    <source>
        <dbReference type="Proteomes" id="UP001589844"/>
    </source>
</evidence>
<dbReference type="SUPFAM" id="SSF54637">
    <property type="entry name" value="Thioesterase/thiol ester dehydrase-isomerase"/>
    <property type="match status" value="1"/>
</dbReference>
<dbReference type="InterPro" id="IPR042099">
    <property type="entry name" value="ANL_N_sf"/>
</dbReference>
<dbReference type="InterPro" id="IPR054545">
    <property type="entry name" value="ApeI-like"/>
</dbReference>
<comment type="caution">
    <text evidence="3">The sequence shown here is derived from an EMBL/GenBank/DDBJ whole genome shotgun (WGS) entry which is preliminary data.</text>
</comment>
<dbReference type="Gene3D" id="3.10.129.10">
    <property type="entry name" value="Hotdog Thioesterase"/>
    <property type="match status" value="1"/>
</dbReference>
<gene>
    <name evidence="3" type="ORF">ACFFJH_03305</name>
</gene>
<dbReference type="Pfam" id="PF00501">
    <property type="entry name" value="AMP-binding"/>
    <property type="match status" value="1"/>
</dbReference>